<dbReference type="SUPFAM" id="SSF52402">
    <property type="entry name" value="Adenine nucleotide alpha hydrolases-like"/>
    <property type="match status" value="2"/>
</dbReference>
<evidence type="ECO:0000313" key="3">
    <source>
        <dbReference type="EMBL" id="PXA04729.1"/>
    </source>
</evidence>
<dbReference type="RefSeq" id="WP_110130535.1">
    <property type="nucleotide sequence ID" value="NZ_QHJQ01000003.1"/>
</dbReference>
<dbReference type="InterPro" id="IPR006015">
    <property type="entry name" value="Universal_stress_UspA"/>
</dbReference>
<dbReference type="Gene3D" id="3.40.50.12370">
    <property type="match status" value="1"/>
</dbReference>
<gene>
    <name evidence="3" type="ORF">DDZ13_06040</name>
</gene>
<evidence type="ECO:0000256" key="1">
    <source>
        <dbReference type="ARBA" id="ARBA00008791"/>
    </source>
</evidence>
<proteinExistence type="inferred from homology"/>
<comment type="similarity">
    <text evidence="1">Belongs to the universal stress protein A family.</text>
</comment>
<dbReference type="PANTHER" id="PTHR43010:SF1">
    <property type="entry name" value="USPA DOMAIN-CONTAINING PROTEIN"/>
    <property type="match status" value="1"/>
</dbReference>
<reference evidence="3 4" key="1">
    <citation type="submission" date="2018-05" db="EMBL/GenBank/DDBJ databases">
        <title>Coraliomargarita sinensis sp. nov., isolated from a marine solar saltern.</title>
        <authorList>
            <person name="Zhou L.Y."/>
        </authorList>
    </citation>
    <scope>NUCLEOTIDE SEQUENCE [LARGE SCALE GENOMIC DNA]</scope>
    <source>
        <strain evidence="3 4">WN38</strain>
    </source>
</reference>
<feature type="domain" description="UspA" evidence="2">
    <location>
        <begin position="159"/>
        <end position="281"/>
    </location>
</feature>
<dbReference type="PANTHER" id="PTHR43010">
    <property type="entry name" value="UNIVERSAL STRESS PROTEIN SLR1230"/>
    <property type="match status" value="1"/>
</dbReference>
<dbReference type="CDD" id="cd00293">
    <property type="entry name" value="USP-like"/>
    <property type="match status" value="2"/>
</dbReference>
<dbReference type="PRINTS" id="PR01438">
    <property type="entry name" value="UNVRSLSTRESS"/>
</dbReference>
<name>A0A317ZLN2_9BACT</name>
<evidence type="ECO:0000313" key="4">
    <source>
        <dbReference type="Proteomes" id="UP000247099"/>
    </source>
</evidence>
<dbReference type="EMBL" id="QHJQ01000003">
    <property type="protein sequence ID" value="PXA04729.1"/>
    <property type="molecule type" value="Genomic_DNA"/>
</dbReference>
<dbReference type="Pfam" id="PF00582">
    <property type="entry name" value="Usp"/>
    <property type="match status" value="2"/>
</dbReference>
<keyword evidence="4" id="KW-1185">Reference proteome</keyword>
<comment type="caution">
    <text evidence="3">The sequence shown here is derived from an EMBL/GenBank/DDBJ whole genome shotgun (WGS) entry which is preliminary data.</text>
</comment>
<feature type="domain" description="UspA" evidence="2">
    <location>
        <begin position="2"/>
        <end position="151"/>
    </location>
</feature>
<accession>A0A317ZLN2</accession>
<sequence length="281" mass="31361">MNKILVCTDGSQYSQVACQYAAWLAKMENASITALYVTDLRLFEVPAVADLSGSMGIQPFEGMVAQLQEVEKVKAKFVDEQATSIFQEEGLADQAEFKHETGLLVDVVKDMADSYDLIVLGKRGENANFASEHLGSMLERVVRAVDKPCFVNNREFSEIKQIAIAYDGSESCQKAIEYFVAQQSFHKMHFHVLSSVEGHDEDLASQRLTEVESRFKAVGIDATYQSLNGVVEAAITEYVEDNRIDLLVLGAYGHSRIRELLIGSTTTELLRRCHVPVFCFR</sequence>
<dbReference type="InterPro" id="IPR006016">
    <property type="entry name" value="UspA"/>
</dbReference>
<evidence type="ECO:0000259" key="2">
    <source>
        <dbReference type="Pfam" id="PF00582"/>
    </source>
</evidence>
<dbReference type="InParanoid" id="A0A317ZLN2"/>
<dbReference type="OrthoDB" id="9804721at2"/>
<dbReference type="InterPro" id="IPR051688">
    <property type="entry name" value="USP_A"/>
</dbReference>
<organism evidence="3 4">
    <name type="scientific">Coraliomargarita sinensis</name>
    <dbReference type="NCBI Taxonomy" id="2174842"/>
    <lineage>
        <taxon>Bacteria</taxon>
        <taxon>Pseudomonadati</taxon>
        <taxon>Verrucomicrobiota</taxon>
        <taxon>Opitutia</taxon>
        <taxon>Puniceicoccales</taxon>
        <taxon>Coraliomargaritaceae</taxon>
        <taxon>Coraliomargarita</taxon>
    </lineage>
</organism>
<dbReference type="AlphaFoldDB" id="A0A317ZLN2"/>
<protein>
    <submittedName>
        <fullName evidence="3">Universal stress protein</fullName>
    </submittedName>
</protein>
<dbReference type="Proteomes" id="UP000247099">
    <property type="component" value="Unassembled WGS sequence"/>
</dbReference>